<evidence type="ECO:0000313" key="2">
    <source>
        <dbReference type="EMBL" id="KAG0007585.1"/>
    </source>
</evidence>
<dbReference type="Proteomes" id="UP000703661">
    <property type="component" value="Unassembled WGS sequence"/>
</dbReference>
<feature type="compositionally biased region" description="Basic and acidic residues" evidence="1">
    <location>
        <begin position="27"/>
        <end position="39"/>
    </location>
</feature>
<gene>
    <name evidence="2" type="ORF">BGZ80_004485</name>
</gene>
<protein>
    <submittedName>
        <fullName evidence="2">Uncharacterized protein</fullName>
    </submittedName>
</protein>
<organism evidence="2 3">
    <name type="scientific">Entomortierella chlamydospora</name>
    <dbReference type="NCBI Taxonomy" id="101097"/>
    <lineage>
        <taxon>Eukaryota</taxon>
        <taxon>Fungi</taxon>
        <taxon>Fungi incertae sedis</taxon>
        <taxon>Mucoromycota</taxon>
        <taxon>Mortierellomycotina</taxon>
        <taxon>Mortierellomycetes</taxon>
        <taxon>Mortierellales</taxon>
        <taxon>Mortierellaceae</taxon>
        <taxon>Entomortierella</taxon>
    </lineage>
</organism>
<accession>A0A9P6MMR7</accession>
<feature type="region of interest" description="Disordered" evidence="1">
    <location>
        <begin position="17"/>
        <end position="100"/>
    </location>
</feature>
<evidence type="ECO:0000313" key="3">
    <source>
        <dbReference type="Proteomes" id="UP000703661"/>
    </source>
</evidence>
<keyword evidence="3" id="KW-1185">Reference proteome</keyword>
<feature type="compositionally biased region" description="Acidic residues" evidence="1">
    <location>
        <begin position="65"/>
        <end position="85"/>
    </location>
</feature>
<dbReference type="AlphaFoldDB" id="A0A9P6MMR7"/>
<evidence type="ECO:0000256" key="1">
    <source>
        <dbReference type="SAM" id="MobiDB-lite"/>
    </source>
</evidence>
<comment type="caution">
    <text evidence="2">The sequence shown here is derived from an EMBL/GenBank/DDBJ whole genome shotgun (WGS) entry which is preliminary data.</text>
</comment>
<name>A0A9P6MMR7_9FUNG</name>
<feature type="non-terminal residue" evidence="2">
    <location>
        <position position="1"/>
    </location>
</feature>
<reference evidence="2" key="1">
    <citation type="journal article" date="2020" name="Fungal Divers.">
        <title>Resolving the Mortierellaceae phylogeny through synthesis of multi-gene phylogenetics and phylogenomics.</title>
        <authorList>
            <person name="Vandepol N."/>
            <person name="Liber J."/>
            <person name="Desiro A."/>
            <person name="Na H."/>
            <person name="Kennedy M."/>
            <person name="Barry K."/>
            <person name="Grigoriev I.V."/>
            <person name="Miller A.N."/>
            <person name="O'Donnell K."/>
            <person name="Stajich J.E."/>
            <person name="Bonito G."/>
        </authorList>
    </citation>
    <scope>NUCLEOTIDE SEQUENCE</scope>
    <source>
        <strain evidence="2">NRRL 2769</strain>
    </source>
</reference>
<dbReference type="OrthoDB" id="10410825at2759"/>
<feature type="compositionally biased region" description="Basic and acidic residues" evidence="1">
    <location>
        <begin position="86"/>
        <end position="100"/>
    </location>
</feature>
<dbReference type="EMBL" id="JAAAID010002285">
    <property type="protein sequence ID" value="KAG0007585.1"/>
    <property type="molecule type" value="Genomic_DNA"/>
</dbReference>
<proteinExistence type="predicted"/>
<sequence length="100" mass="10968">DPIMEILLLDNVDNIISSGSSNEESQGDDKHARFEREESFTDDDGNCDDLAGKKDAVALSGSEVQVDDNDNGSDDDDDDNDDSDDDRNHKVVDGERQYGT</sequence>